<evidence type="ECO:0000256" key="17">
    <source>
        <dbReference type="ARBA" id="ARBA00049360"/>
    </source>
</evidence>
<feature type="binding site" evidence="18">
    <location>
        <position position="694"/>
    </location>
    <ligand>
        <name>Zn(2+)</name>
        <dbReference type="ChEBI" id="CHEBI:29105"/>
    </ligand>
</feature>
<dbReference type="GO" id="GO:0000794">
    <property type="term" value="C:condensed nuclear chromosome"/>
    <property type="evidence" value="ECO:0007669"/>
    <property type="project" value="TreeGrafter"/>
</dbReference>
<dbReference type="Pfam" id="PF04423">
    <property type="entry name" value="Rad50_zn_hook"/>
    <property type="match status" value="1"/>
</dbReference>
<feature type="coiled-coil region" evidence="19">
    <location>
        <begin position="833"/>
        <end position="884"/>
    </location>
</feature>
<dbReference type="PANTHER" id="PTHR18867:SF12">
    <property type="entry name" value="DNA REPAIR PROTEIN RAD50"/>
    <property type="match status" value="1"/>
</dbReference>
<keyword evidence="12" id="KW-0460">Magnesium</keyword>
<dbReference type="SUPFAM" id="SSF75712">
    <property type="entry name" value="Rad50 coiled-coil Zn hook"/>
    <property type="match status" value="1"/>
</dbReference>
<keyword evidence="8" id="KW-0227">DNA damage</keyword>
<dbReference type="GO" id="GO:0003691">
    <property type="term" value="F:double-stranded telomeric DNA binding"/>
    <property type="evidence" value="ECO:0007669"/>
    <property type="project" value="TreeGrafter"/>
</dbReference>
<evidence type="ECO:0000256" key="10">
    <source>
        <dbReference type="ARBA" id="ARBA00022833"/>
    </source>
</evidence>
<dbReference type="NCBIfam" id="TIGR00606">
    <property type="entry name" value="rad50"/>
    <property type="match status" value="1"/>
</dbReference>
<dbReference type="PANTHER" id="PTHR18867">
    <property type="entry name" value="RAD50"/>
    <property type="match status" value="1"/>
</dbReference>
<evidence type="ECO:0000256" key="4">
    <source>
        <dbReference type="ARBA" id="ARBA00009439"/>
    </source>
</evidence>
<dbReference type="EMBL" id="GBRD01013860">
    <property type="protein sequence ID" value="JAG51966.1"/>
    <property type="molecule type" value="Transcribed_RNA"/>
</dbReference>
<dbReference type="GO" id="GO:0006302">
    <property type="term" value="P:double-strand break repair"/>
    <property type="evidence" value="ECO:0007669"/>
    <property type="project" value="InterPro"/>
</dbReference>
<evidence type="ECO:0000256" key="7">
    <source>
        <dbReference type="ARBA" id="ARBA00022741"/>
    </source>
</evidence>
<comment type="cofactor">
    <cofactor evidence="1">
        <name>Zn(2+)</name>
        <dbReference type="ChEBI" id="CHEBI:29105"/>
    </cofactor>
</comment>
<keyword evidence="14" id="KW-0234">DNA repair</keyword>
<feature type="coiled-coil region" evidence="19">
    <location>
        <begin position="916"/>
        <end position="968"/>
    </location>
</feature>
<proteinExistence type="inferred from homology"/>
<keyword evidence="16" id="KW-0469">Meiosis</keyword>
<evidence type="ECO:0000313" key="21">
    <source>
        <dbReference type="EMBL" id="JAF98446.1"/>
    </source>
</evidence>
<reference evidence="21" key="2">
    <citation type="submission" date="2014-07" db="EMBL/GenBank/DDBJ databases">
        <authorList>
            <person name="Hull J."/>
        </authorList>
    </citation>
    <scope>NUCLEOTIDE SEQUENCE</scope>
</reference>
<protein>
    <submittedName>
        <fullName evidence="21">DNA repair protein RAD50</fullName>
    </submittedName>
</protein>
<dbReference type="InterPro" id="IPR004584">
    <property type="entry name" value="Rad50_eukaryotes"/>
</dbReference>
<dbReference type="GO" id="GO:0043047">
    <property type="term" value="F:single-stranded telomeric DNA binding"/>
    <property type="evidence" value="ECO:0007669"/>
    <property type="project" value="TreeGrafter"/>
</dbReference>
<gene>
    <name evidence="21" type="primary">Rad50_0</name>
    <name evidence="21" type="ORF">CM83_56047</name>
</gene>
<dbReference type="Gene3D" id="1.10.287.510">
    <property type="entry name" value="Helix hairpin bin"/>
    <property type="match status" value="1"/>
</dbReference>
<reference evidence="21" key="1">
    <citation type="journal article" date="2014" name="PLoS ONE">
        <title>Transcriptome-Based Identification of ABC Transporters in the Western Tarnished Plant Bug Lygus hesperus.</title>
        <authorList>
            <person name="Hull J.J."/>
            <person name="Chaney K."/>
            <person name="Geib S.M."/>
            <person name="Fabrick J.A."/>
            <person name="Brent C.S."/>
            <person name="Walsh D."/>
            <person name="Lavine L.C."/>
        </authorList>
    </citation>
    <scope>NUCLEOTIDE SEQUENCE</scope>
</reference>
<keyword evidence="7" id="KW-0547">Nucleotide-binding</keyword>
<reference evidence="22" key="3">
    <citation type="submission" date="2014-09" db="EMBL/GenBank/DDBJ databases">
        <authorList>
            <person name="Magalhaes I.L.F."/>
            <person name="Oliveira U."/>
            <person name="Santos F.R."/>
            <person name="Vidigal T.H.D.A."/>
            <person name="Brescovit A.D."/>
            <person name="Santos A.J."/>
        </authorList>
    </citation>
    <scope>NUCLEOTIDE SEQUENCE</scope>
</reference>
<dbReference type="InterPro" id="IPR027417">
    <property type="entry name" value="P-loop_NTPase"/>
</dbReference>
<evidence type="ECO:0000256" key="3">
    <source>
        <dbReference type="ARBA" id="ARBA00004286"/>
    </source>
</evidence>
<evidence type="ECO:0000256" key="15">
    <source>
        <dbReference type="ARBA" id="ARBA00023242"/>
    </source>
</evidence>
<comment type="subcellular location">
    <subcellularLocation>
        <location evidence="3">Chromosome</location>
    </subcellularLocation>
    <subcellularLocation>
        <location evidence="2">Nucleus</location>
    </subcellularLocation>
</comment>
<dbReference type="Pfam" id="PF13476">
    <property type="entry name" value="AAA_23"/>
    <property type="match status" value="1"/>
</dbReference>
<feature type="domain" description="Zinc-hook" evidence="20">
    <location>
        <begin position="646"/>
        <end position="744"/>
    </location>
</feature>
<dbReference type="GO" id="GO:0046872">
    <property type="term" value="F:metal ion binding"/>
    <property type="evidence" value="ECO:0007669"/>
    <property type="project" value="UniProtKB-UniRule"/>
</dbReference>
<evidence type="ECO:0000256" key="8">
    <source>
        <dbReference type="ARBA" id="ARBA00022763"/>
    </source>
</evidence>
<keyword evidence="10 18" id="KW-0862">Zinc</keyword>
<dbReference type="GO" id="GO:0000722">
    <property type="term" value="P:telomere maintenance via recombination"/>
    <property type="evidence" value="ECO:0007669"/>
    <property type="project" value="TreeGrafter"/>
</dbReference>
<dbReference type="GO" id="GO:0007004">
    <property type="term" value="P:telomere maintenance via telomerase"/>
    <property type="evidence" value="ECO:0007669"/>
    <property type="project" value="TreeGrafter"/>
</dbReference>
<evidence type="ECO:0000256" key="18">
    <source>
        <dbReference type="PROSITE-ProRule" id="PRU00471"/>
    </source>
</evidence>
<evidence type="ECO:0000313" key="22">
    <source>
        <dbReference type="EMBL" id="JAG51966.1"/>
    </source>
</evidence>
<dbReference type="EMBL" id="GBHO01045157">
    <property type="protein sequence ID" value="JAF98446.1"/>
    <property type="molecule type" value="Transcribed_RNA"/>
</dbReference>
<keyword evidence="13 19" id="KW-0175">Coiled coil</keyword>
<dbReference type="GO" id="GO:0005524">
    <property type="term" value="F:ATP binding"/>
    <property type="evidence" value="ECO:0007669"/>
    <property type="project" value="UniProtKB-KW"/>
</dbReference>
<name>A0A0A9VPL5_LYGHE</name>
<dbReference type="InterPro" id="IPR038729">
    <property type="entry name" value="Rad50/SbcC_AAA"/>
</dbReference>
<dbReference type="GO" id="GO:0070192">
    <property type="term" value="P:chromosome organization involved in meiotic cell cycle"/>
    <property type="evidence" value="ECO:0007669"/>
    <property type="project" value="TreeGrafter"/>
</dbReference>
<evidence type="ECO:0000256" key="19">
    <source>
        <dbReference type="SAM" id="Coils"/>
    </source>
</evidence>
<feature type="binding site" evidence="18">
    <location>
        <position position="691"/>
    </location>
    <ligand>
        <name>Zn(2+)</name>
        <dbReference type="ChEBI" id="CHEBI:29105"/>
    </ligand>
</feature>
<keyword evidence="6 18" id="KW-0479">Metal-binding</keyword>
<dbReference type="GO" id="GO:0016887">
    <property type="term" value="F:ATP hydrolysis activity"/>
    <property type="evidence" value="ECO:0007669"/>
    <property type="project" value="InterPro"/>
</dbReference>
<evidence type="ECO:0000256" key="2">
    <source>
        <dbReference type="ARBA" id="ARBA00004123"/>
    </source>
</evidence>
<dbReference type="Gene3D" id="3.40.50.300">
    <property type="entry name" value="P-loop containing nucleotide triphosphate hydrolases"/>
    <property type="match status" value="2"/>
</dbReference>
<evidence type="ECO:0000256" key="16">
    <source>
        <dbReference type="ARBA" id="ARBA00023254"/>
    </source>
</evidence>
<keyword evidence="9" id="KW-0378">Hydrolase</keyword>
<evidence type="ECO:0000256" key="6">
    <source>
        <dbReference type="ARBA" id="ARBA00022723"/>
    </source>
</evidence>
<dbReference type="GO" id="GO:0030870">
    <property type="term" value="C:Mre11 complex"/>
    <property type="evidence" value="ECO:0007669"/>
    <property type="project" value="InterPro"/>
</dbReference>
<dbReference type="GO" id="GO:0051880">
    <property type="term" value="F:G-quadruplex DNA binding"/>
    <property type="evidence" value="ECO:0007669"/>
    <property type="project" value="TreeGrafter"/>
</dbReference>
<evidence type="ECO:0000256" key="11">
    <source>
        <dbReference type="ARBA" id="ARBA00022840"/>
    </source>
</evidence>
<keyword evidence="15" id="KW-0539">Nucleus</keyword>
<comment type="catalytic activity">
    <reaction evidence="17">
        <text>ATP + H2O = ADP + phosphate + H(+)</text>
        <dbReference type="Rhea" id="RHEA:13065"/>
        <dbReference type="ChEBI" id="CHEBI:15377"/>
        <dbReference type="ChEBI" id="CHEBI:15378"/>
        <dbReference type="ChEBI" id="CHEBI:30616"/>
        <dbReference type="ChEBI" id="CHEBI:43474"/>
        <dbReference type="ChEBI" id="CHEBI:456216"/>
    </reaction>
</comment>
<sequence>MSYFEKLSIQGIRCFGPDESDMGIIKFGLPLTLILGNNGCGKTTIIESLNFATCGEFPPGCSGPCKTNFVHDPKIMARPEVKGQIRLLVKDVRGQSVSVSRTVQVSQRTVKAQFKSVDQVVSRYDATKDCWKSITGRCTDADTEMCLALGVSKSVLSNVLLCHQEDSNWPLDEDSKVKAKFDEIFGSDKYNKCLDELKKSQNKLTDDSKKLKHDLTVNLEQNRKDARDMRSRLEESQERFERYQNQVEEFASRLNPIQKRLKELAVKEDEISLLRTSLETQKAKLEAVRSTMRDLKNTIQHEFKGSKAELEDAITNFALELKEKKNSLERLETRAEDVRIKLARNQEALSTEQIRLGQLNGELEANNRNIDARGQAMMSLSEELGLNTSLSQLSQSDEIQKIFFELERAKDSKVAEIELVKVEHSEAVAALQRETFNLRENRAQIDSSLRNKKDQMNQNKEELRKVKESIFEADQSAELLGKLQLQLEQVKSKFEELKKSEDVDALNREISSSKQENERMEDELVELEKQVGDLQLMSEVQAQLDVRKNEKSAKDLEVRKLKSRHEDTLKELLQLTELPDQGLKFQLDARMEQFADTIKSKTEQLRKIEKQIATKEADNNHISTKLKEAKQQLEADDFAVKQACNGQDYDMYTVELSKRLSDLQDEKGTLSSSEHFYRRYVQKLKKDEPCCPLCKRDFAAEEEVNKLISELSLKMREVPSKLRQNKEQLDQVQEKYEKLLQLKSKHDKVGTLKNAEIPALENNLARSNSELATLKATRSTIQDELEAPQALESMAKSIQSDIIQLERSLSDSRKLGKEVATIEEKLKLGSGTKKTLQEALDDKQRKRALVQQNRRKVEALEGRLRNFETRRVQLQDEKHSIQDQQFKISGNAQRRAQLSERKAELEGIESLIQVELDQLAQELVTVTRQIDQSEKKVESAQQSNAAEAERLNRQMRDIERRWENINEMNGKIVNYELSGGMKKLEMCKGVIEKLHRVGDEISQELRTLGDRCDKIKADIASQTTRERDLQDNLKLRNKMVEERSFASSVEEMNQKIGDLNYASIFEERKGLKEQEAKLYSEKKEAEGSLVELKKSIRVTQGDLEKPHLKNAERKYRDTAAHIEVIEQAKTDLDNFYKALDWAMMSYHQKKIKHINNVINELWRKVYSGNDIDAIKIVAEQESTACASKRRAFKYRVVQTKCGSDIDMRNRCSAGQKVLACLIIRIALAETFSSHCGVLALDEPTTNLDQENIINLSKTLVRLVHMQANRKNFQLMVITHDQEFLKELTRLEGIDHYYKLDRTGDGKSKVTKVNV</sequence>
<feature type="coiled-coil region" evidence="19">
    <location>
        <begin position="722"/>
        <end position="777"/>
    </location>
</feature>
<keyword evidence="5" id="KW-0158">Chromosome</keyword>
<evidence type="ECO:0000256" key="9">
    <source>
        <dbReference type="ARBA" id="ARBA00022801"/>
    </source>
</evidence>
<evidence type="ECO:0000256" key="1">
    <source>
        <dbReference type="ARBA" id="ARBA00001947"/>
    </source>
</evidence>
<evidence type="ECO:0000256" key="5">
    <source>
        <dbReference type="ARBA" id="ARBA00022454"/>
    </source>
</evidence>
<evidence type="ECO:0000256" key="13">
    <source>
        <dbReference type="ARBA" id="ARBA00023054"/>
    </source>
</evidence>
<dbReference type="PROSITE" id="PS51131">
    <property type="entry name" value="ZN_HOOK"/>
    <property type="match status" value="1"/>
</dbReference>
<feature type="coiled-coil region" evidence="19">
    <location>
        <begin position="278"/>
        <end position="348"/>
    </location>
</feature>
<dbReference type="InterPro" id="IPR013134">
    <property type="entry name" value="Zn_hook_RAD50"/>
</dbReference>
<comment type="similarity">
    <text evidence="4">Belongs to the SMC family. RAD50 subfamily.</text>
</comment>
<evidence type="ECO:0000256" key="14">
    <source>
        <dbReference type="ARBA" id="ARBA00023204"/>
    </source>
</evidence>
<dbReference type="SUPFAM" id="SSF52540">
    <property type="entry name" value="P-loop containing nucleoside triphosphate hydrolases"/>
    <property type="match status" value="2"/>
</dbReference>
<keyword evidence="11" id="KW-0067">ATP-binding</keyword>
<feature type="coiled-coil region" evidence="19">
    <location>
        <begin position="194"/>
        <end position="253"/>
    </location>
</feature>
<evidence type="ECO:0000259" key="20">
    <source>
        <dbReference type="PROSITE" id="PS51131"/>
    </source>
</evidence>
<organism evidence="21">
    <name type="scientific">Lygus hesperus</name>
    <name type="common">Western plant bug</name>
    <dbReference type="NCBI Taxonomy" id="30085"/>
    <lineage>
        <taxon>Eukaryota</taxon>
        <taxon>Metazoa</taxon>
        <taxon>Ecdysozoa</taxon>
        <taxon>Arthropoda</taxon>
        <taxon>Hexapoda</taxon>
        <taxon>Insecta</taxon>
        <taxon>Pterygota</taxon>
        <taxon>Neoptera</taxon>
        <taxon>Paraneoptera</taxon>
        <taxon>Hemiptera</taxon>
        <taxon>Heteroptera</taxon>
        <taxon>Panheteroptera</taxon>
        <taxon>Cimicomorpha</taxon>
        <taxon>Miridae</taxon>
        <taxon>Mirini</taxon>
        <taxon>Lygus</taxon>
    </lineage>
</organism>
<accession>A0A0A9VPL5</accession>
<feature type="coiled-coil region" evidence="19">
    <location>
        <begin position="446"/>
        <end position="632"/>
    </location>
</feature>
<evidence type="ECO:0000256" key="12">
    <source>
        <dbReference type="ARBA" id="ARBA00022842"/>
    </source>
</evidence>